<organism evidence="1 2">
    <name type="scientific">Flaviflagellibacter deserti</name>
    <dbReference type="NCBI Taxonomy" id="2267266"/>
    <lineage>
        <taxon>Bacteria</taxon>
        <taxon>Pseudomonadati</taxon>
        <taxon>Pseudomonadota</taxon>
        <taxon>Alphaproteobacteria</taxon>
        <taxon>Hyphomicrobiales</taxon>
        <taxon>Flaviflagellibacter</taxon>
    </lineage>
</organism>
<dbReference type="PANTHER" id="PTHR43881:SF5">
    <property type="entry name" value="GAMMA-GLUTAMYLTRANSPEPTIDASE"/>
    <property type="match status" value="1"/>
</dbReference>
<name>A0ABV9YYK0_9HYPH</name>
<dbReference type="RefSeq" id="WP_114957306.1">
    <property type="nucleotide sequence ID" value="NZ_JBHSJF010000002.1"/>
</dbReference>
<protein>
    <submittedName>
        <fullName evidence="1">Gamma-glutamyltransferase family protein</fullName>
    </submittedName>
</protein>
<dbReference type="EMBL" id="JBHSJF010000002">
    <property type="protein sequence ID" value="MFC5066883.1"/>
    <property type="molecule type" value="Genomic_DNA"/>
</dbReference>
<dbReference type="InterPro" id="IPR043137">
    <property type="entry name" value="GGT_ssub_C"/>
</dbReference>
<reference evidence="2" key="1">
    <citation type="journal article" date="2019" name="Int. J. Syst. Evol. Microbiol.">
        <title>The Global Catalogue of Microorganisms (GCM) 10K type strain sequencing project: providing services to taxonomists for standard genome sequencing and annotation.</title>
        <authorList>
            <consortium name="The Broad Institute Genomics Platform"/>
            <consortium name="The Broad Institute Genome Sequencing Center for Infectious Disease"/>
            <person name="Wu L."/>
            <person name="Ma J."/>
        </authorList>
    </citation>
    <scope>NUCLEOTIDE SEQUENCE [LARGE SCALE GENOMIC DNA]</scope>
    <source>
        <strain evidence="2">CGMCC 1.16444</strain>
    </source>
</reference>
<evidence type="ECO:0000313" key="1">
    <source>
        <dbReference type="EMBL" id="MFC5066883.1"/>
    </source>
</evidence>
<dbReference type="Gene3D" id="1.10.246.130">
    <property type="match status" value="1"/>
</dbReference>
<comment type="caution">
    <text evidence="1">The sequence shown here is derived from an EMBL/GenBank/DDBJ whole genome shotgun (WGS) entry which is preliminary data.</text>
</comment>
<evidence type="ECO:0000313" key="2">
    <source>
        <dbReference type="Proteomes" id="UP001595796"/>
    </source>
</evidence>
<dbReference type="Proteomes" id="UP001595796">
    <property type="component" value="Unassembled WGS sequence"/>
</dbReference>
<dbReference type="InterPro" id="IPR029055">
    <property type="entry name" value="Ntn_hydrolases_N"/>
</dbReference>
<dbReference type="Gene3D" id="3.60.20.40">
    <property type="match status" value="1"/>
</dbReference>
<dbReference type="SUPFAM" id="SSF56235">
    <property type="entry name" value="N-terminal nucleophile aminohydrolases (Ntn hydrolases)"/>
    <property type="match status" value="1"/>
</dbReference>
<gene>
    <name evidence="1" type="ORF">ACFPFW_02515</name>
</gene>
<dbReference type="InterPro" id="IPR052896">
    <property type="entry name" value="GGT-like_enzyme"/>
</dbReference>
<dbReference type="PANTHER" id="PTHR43881">
    <property type="entry name" value="GAMMA-GLUTAMYLTRANSPEPTIDASE (AFU_ORTHOLOGUE AFUA_4G13580)"/>
    <property type="match status" value="1"/>
</dbReference>
<dbReference type="InterPro" id="IPR043138">
    <property type="entry name" value="GGT_lsub"/>
</dbReference>
<keyword evidence="2" id="KW-1185">Reference proteome</keyword>
<proteinExistence type="predicted"/>
<sequence>MRSIAISDRGVVAAPHSLAVETGRSILEEGGNALEAMVAMAATIAVTYPHMSGLGGDGFWMIREPSGKVGFIDAAGPAGSGATIASYNNAGHDAVPPRGPLGACTVAGVVSGWSMALEASHEARGRLPLDVLLSDAVRYARDGYAVSDGQGANVPKLRDDLFAAPGFADNFLTEGKLPAGGDLLKQPALASTFEQLSYAGLDDFYRGDLGREIGAELARIGSPVSREDLERYEARIRTPLSLSLKLGQVWNSPPPTQGLASLLILGIAERLDLGRPESADFVHGLVEATKRAFLIRDLVVTDPRHLDHEPASFLDPARLEREAQTISRGRAMKWPAPPLGDGDTVWLGCIDRDGRAVSYIQSLYWEWGSGCVLPTTGVLWQNRGAGFSLDPDARNPLEPGRFPFHTLSPAIARMKDGRVMVYGTQGGDGQPQTQGAVFVRHAGFDIPLEEAIELPRWRLGRGWGAIETSLKLEPRFDSQLIEELERRGHEIEILSKPYTTETGTAGIIVLHPSGRIEGVHDPRGDGGALGL</sequence>
<dbReference type="PRINTS" id="PR01210">
    <property type="entry name" value="GGTRANSPTASE"/>
</dbReference>
<dbReference type="Pfam" id="PF01019">
    <property type="entry name" value="G_glu_transpept"/>
    <property type="match status" value="1"/>
</dbReference>
<accession>A0ABV9YYK0</accession>